<dbReference type="Proteomes" id="UP000007635">
    <property type="component" value="Chromosome XII"/>
</dbReference>
<dbReference type="GO" id="GO:0010008">
    <property type="term" value="C:endosome membrane"/>
    <property type="evidence" value="ECO:0007669"/>
    <property type="project" value="UniProtKB-SubCell"/>
</dbReference>
<dbReference type="SUPFAM" id="SSF50729">
    <property type="entry name" value="PH domain-like"/>
    <property type="match status" value="1"/>
</dbReference>
<evidence type="ECO:0000256" key="7">
    <source>
        <dbReference type="PROSITE-ProRule" id="PRU00023"/>
    </source>
</evidence>
<dbReference type="SMART" id="SM00248">
    <property type="entry name" value="ANK"/>
    <property type="match status" value="3"/>
</dbReference>
<evidence type="ECO:0000256" key="3">
    <source>
        <dbReference type="ARBA" id="ARBA00022737"/>
    </source>
</evidence>
<evidence type="ECO:0000259" key="12">
    <source>
        <dbReference type="PROSITE" id="PS50115"/>
    </source>
</evidence>
<feature type="repeat" description="ANK" evidence="7">
    <location>
        <begin position="561"/>
        <end position="593"/>
    </location>
</feature>
<dbReference type="FunFam" id="1.25.40.20:FF:000020">
    <property type="entry name" value="Arf-GAP with coiled-coil, ANK repeat and PH domain-containing protein 2"/>
    <property type="match status" value="1"/>
</dbReference>
<feature type="domain" description="PH" evidence="11">
    <location>
        <begin position="207"/>
        <end position="302"/>
    </location>
</feature>
<dbReference type="GO" id="GO:0005096">
    <property type="term" value="F:GTPase activator activity"/>
    <property type="evidence" value="ECO:0007669"/>
    <property type="project" value="UniProtKB-KW"/>
</dbReference>
<feature type="domain" description="Arf-GAP" evidence="12">
    <location>
        <begin position="327"/>
        <end position="449"/>
    </location>
</feature>
<protein>
    <recommendedName>
        <fullName evidence="9">Arf-GAP with coiled-coil, ANK repeat and PH domain-containing protein</fullName>
        <shortName evidence="9">Cnt-b</shortName>
    </recommendedName>
    <alternativeName>
        <fullName evidence="9">Centaurin-beta</fullName>
    </alternativeName>
</protein>
<reference evidence="13" key="3">
    <citation type="submission" date="2025-09" db="UniProtKB">
        <authorList>
            <consortium name="Ensembl"/>
        </authorList>
    </citation>
    <scope>IDENTIFICATION</scope>
</reference>
<sequence length="668" mass="75732">MTVDFEECVKDSPRFRANIDEVETEVVEIEAKLDKLVKLCSGMIEAGKAYVSANKLFVNGIRDLSQQCKKDETISECLEKCSESLQEIINYHMILFDQAQRSVKQQLHNFVKEDVRKFKETKKHFDRVREDMEIAQVKNAQAPRNKPHEVEEAGGTLSITRKCFRHLALDYVLQVRKSLYQLVIDSAMEKREMEHKHVEFNVDSPNGVVMEGYLFKRASNAFKTWNRRWFSIQNSQLVYQKKLKDSLTVVVEDLRLCSVKPCEDIERRFCFEVLSPSKSCMLQAESEKLRQAWIQAVQASIASAYRESPDTSIDSASEPRERSVRGETILQRIQCQPGNEHCCDCGQADPRWASINLGILLCIECSGIHRSLGVQCSKVRSLTLDSWEPELLKLMCELGNGVINHIYEGSYQEQGLKKPLPSSSRQEKEAWIKAKYVEKKFLKKLGSTEILINGVRKSERRPEPPPRPASPQVRLSLEVEPETSDPEDTRVLHPGALLCKASKARNLPVMAEALAHGADVNLVNDEDEGKTPLIQAVMGGSLIACEFLLQNAADVNQRDARGRGPLHHATYLGHTGQVCLFLKRGATQNDGDEDGQDPLSIAVQQANADIVTLLRLARMNEEMRESEGPFGQPGDATYLDIFREFSHMASHNPEKLKRRSVHFRHSFR</sequence>
<evidence type="ECO:0000256" key="10">
    <source>
        <dbReference type="SAM" id="MobiDB-lite"/>
    </source>
</evidence>
<evidence type="ECO:0000256" key="2">
    <source>
        <dbReference type="ARBA" id="ARBA00022723"/>
    </source>
</evidence>
<evidence type="ECO:0000313" key="13">
    <source>
        <dbReference type="Ensembl" id="ENSGACP00000046318.1"/>
    </source>
</evidence>
<keyword evidence="6 7" id="KW-0040">ANK repeat</keyword>
<dbReference type="SUPFAM" id="SSF57863">
    <property type="entry name" value="ArfGap/RecO-like zinc finger"/>
    <property type="match status" value="1"/>
</dbReference>
<keyword evidence="9" id="KW-0967">Endosome</keyword>
<dbReference type="InterPro" id="IPR001849">
    <property type="entry name" value="PH_domain"/>
</dbReference>
<comment type="domain">
    <text evidence="9">The BAR domain mediates homodimerization, it can neither bind membrane nor impart curvature, but instead requires the neighboring PH domain to achieve these functions.</text>
</comment>
<dbReference type="Gene3D" id="2.30.29.30">
    <property type="entry name" value="Pleckstrin-homology domain (PH domain)/Phosphotyrosine-binding domain (PTB)"/>
    <property type="match status" value="1"/>
</dbReference>
<dbReference type="FunFam" id="1.20.1270.60:FF:000025">
    <property type="entry name" value="arf-GAP with coiled-coil, ANK repeat and PH domain-containing protein 2"/>
    <property type="match status" value="1"/>
</dbReference>
<keyword evidence="1 9" id="KW-0343">GTPase activation</keyword>
<dbReference type="SUPFAM" id="SSF103657">
    <property type="entry name" value="BAR/IMD domain-like"/>
    <property type="match status" value="1"/>
</dbReference>
<dbReference type="InterPro" id="IPR027267">
    <property type="entry name" value="AH/BAR_dom_sf"/>
</dbReference>
<dbReference type="FunFam" id="1.10.220.150:FF:000007">
    <property type="entry name" value="Arf-GAP with coiled-coil, ANK repeat and PH domain-containing protein 2"/>
    <property type="match status" value="1"/>
</dbReference>
<feature type="repeat" description="ANK" evidence="7">
    <location>
        <begin position="528"/>
        <end position="560"/>
    </location>
</feature>
<dbReference type="PRINTS" id="PR00405">
    <property type="entry name" value="REVINTRACTNG"/>
</dbReference>
<dbReference type="SUPFAM" id="SSF48403">
    <property type="entry name" value="Ankyrin repeat"/>
    <property type="match status" value="1"/>
</dbReference>
<dbReference type="GeneTree" id="ENSGT00940000156199"/>
<dbReference type="PANTHER" id="PTHR23180">
    <property type="entry name" value="CENTAURIN/ARF"/>
    <property type="match status" value="1"/>
</dbReference>
<dbReference type="InterPro" id="IPR002110">
    <property type="entry name" value="Ankyrin_rpt"/>
</dbReference>
<comment type="function">
    <text evidence="9">GTPase-activating protein for the ADP ribosylation factor family.</text>
</comment>
<dbReference type="SMART" id="SM00105">
    <property type="entry name" value="ArfGap"/>
    <property type="match status" value="1"/>
</dbReference>
<dbReference type="CDD" id="cd13250">
    <property type="entry name" value="PH_ACAP"/>
    <property type="match status" value="1"/>
</dbReference>
<evidence type="ECO:0000256" key="9">
    <source>
        <dbReference type="RuleBase" id="RU369028"/>
    </source>
</evidence>
<dbReference type="PROSITE" id="PS50003">
    <property type="entry name" value="PH_DOMAIN"/>
    <property type="match status" value="1"/>
</dbReference>
<evidence type="ECO:0000256" key="1">
    <source>
        <dbReference type="ARBA" id="ARBA00022468"/>
    </source>
</evidence>
<dbReference type="PROSITE" id="PS50088">
    <property type="entry name" value="ANK_REPEAT"/>
    <property type="match status" value="2"/>
</dbReference>
<evidence type="ECO:0000256" key="6">
    <source>
        <dbReference type="ARBA" id="ARBA00023043"/>
    </source>
</evidence>
<dbReference type="PROSITE" id="PS50115">
    <property type="entry name" value="ARFGAP"/>
    <property type="match status" value="1"/>
</dbReference>
<keyword evidence="5 9" id="KW-0862">Zinc</keyword>
<dbReference type="InterPro" id="IPR045258">
    <property type="entry name" value="ACAP1/2/3-like"/>
</dbReference>
<dbReference type="Pfam" id="PF16746">
    <property type="entry name" value="BAR_3"/>
    <property type="match status" value="1"/>
</dbReference>
<dbReference type="Gene3D" id="1.10.220.150">
    <property type="entry name" value="Arf GTPase activating protein"/>
    <property type="match status" value="1"/>
</dbReference>
<dbReference type="InterPro" id="IPR038508">
    <property type="entry name" value="ArfGAP_dom_sf"/>
</dbReference>
<keyword evidence="2 9" id="KW-0479">Metal-binding</keyword>
<comment type="subcellular location">
    <subcellularLocation>
        <location evidence="9">Endosome membrane</location>
        <topology evidence="9">Peripheral membrane protein</topology>
    </subcellularLocation>
</comment>
<dbReference type="SMART" id="SM00233">
    <property type="entry name" value="PH"/>
    <property type="match status" value="1"/>
</dbReference>
<dbReference type="PANTHER" id="PTHR23180:SF407">
    <property type="entry name" value="ARF-GAP WITH COILED-COIL, ANK REPEAT AND PH DOMAIN-CONTAINING PROTEIN 3"/>
    <property type="match status" value="1"/>
</dbReference>
<evidence type="ECO:0000256" key="5">
    <source>
        <dbReference type="ARBA" id="ARBA00022833"/>
    </source>
</evidence>
<keyword evidence="3 9" id="KW-0677">Repeat</keyword>
<reference evidence="13 14" key="1">
    <citation type="journal article" date="2021" name="G3 (Bethesda)">
        <title>Improved contiguity of the threespine stickleback genome using long-read sequencing.</title>
        <authorList>
            <person name="Nath S."/>
            <person name="Shaw D.E."/>
            <person name="White M.A."/>
        </authorList>
    </citation>
    <scope>NUCLEOTIDE SEQUENCE [LARGE SCALE GENOMIC DNA]</scope>
    <source>
        <strain evidence="13 14">Lake Benthic</strain>
    </source>
</reference>
<dbReference type="FunFam" id="2.30.29.30:FF:000026">
    <property type="entry name" value="Arf-GAP with coiled-coil, ANK repeat and PH domain-containing protein 2"/>
    <property type="match status" value="1"/>
</dbReference>
<evidence type="ECO:0000256" key="4">
    <source>
        <dbReference type="ARBA" id="ARBA00022771"/>
    </source>
</evidence>
<accession>A0AAQ4Q7J4</accession>
<evidence type="ECO:0000259" key="11">
    <source>
        <dbReference type="PROSITE" id="PS50003"/>
    </source>
</evidence>
<keyword evidence="14" id="KW-1185">Reference proteome</keyword>
<dbReference type="GO" id="GO:0008270">
    <property type="term" value="F:zinc ion binding"/>
    <property type="evidence" value="ECO:0007669"/>
    <property type="project" value="UniProtKB-KW"/>
</dbReference>
<dbReference type="InterPro" id="IPR037278">
    <property type="entry name" value="ARFGAP/RecO"/>
</dbReference>
<dbReference type="Gene3D" id="1.25.40.20">
    <property type="entry name" value="Ankyrin repeat-containing domain"/>
    <property type="match status" value="1"/>
</dbReference>
<dbReference type="Pfam" id="PF12796">
    <property type="entry name" value="Ank_2"/>
    <property type="match status" value="1"/>
</dbReference>
<dbReference type="InterPro" id="IPR011993">
    <property type="entry name" value="PH-like_dom_sf"/>
</dbReference>
<dbReference type="InterPro" id="IPR036770">
    <property type="entry name" value="Ankyrin_rpt-contain_sf"/>
</dbReference>
<feature type="region of interest" description="Disordered" evidence="10">
    <location>
        <begin position="455"/>
        <end position="490"/>
    </location>
</feature>
<organism evidence="13 14">
    <name type="scientific">Gasterosteus aculeatus aculeatus</name>
    <name type="common">three-spined stickleback</name>
    <dbReference type="NCBI Taxonomy" id="481459"/>
    <lineage>
        <taxon>Eukaryota</taxon>
        <taxon>Metazoa</taxon>
        <taxon>Chordata</taxon>
        <taxon>Craniata</taxon>
        <taxon>Vertebrata</taxon>
        <taxon>Euteleostomi</taxon>
        <taxon>Actinopterygii</taxon>
        <taxon>Neopterygii</taxon>
        <taxon>Teleostei</taxon>
        <taxon>Neoteleostei</taxon>
        <taxon>Acanthomorphata</taxon>
        <taxon>Eupercaria</taxon>
        <taxon>Perciformes</taxon>
        <taxon>Cottioidei</taxon>
        <taxon>Gasterosteales</taxon>
        <taxon>Gasterosteidae</taxon>
        <taxon>Gasterosteus</taxon>
    </lineage>
</organism>
<evidence type="ECO:0000256" key="8">
    <source>
        <dbReference type="PROSITE-ProRule" id="PRU00288"/>
    </source>
</evidence>
<keyword evidence="4 8" id="KW-0863">Zinc-finger</keyword>
<dbReference type="InterPro" id="IPR001164">
    <property type="entry name" value="ArfGAP_dom"/>
</dbReference>
<dbReference type="PROSITE" id="PS50297">
    <property type="entry name" value="ANK_REP_REGION"/>
    <property type="match status" value="1"/>
</dbReference>
<proteinExistence type="predicted"/>
<dbReference type="Ensembl" id="ENSGACT00000069594.1">
    <property type="protein sequence ID" value="ENSGACP00000046318.1"/>
    <property type="gene ID" value="ENSGACG00000011244.2"/>
</dbReference>
<comment type="activity regulation">
    <text evidence="9">GAP activity stimulated by phosphatidylinositol 4,5-bisphosphate (PIP2) and phosphatidic acid.</text>
</comment>
<evidence type="ECO:0000313" key="14">
    <source>
        <dbReference type="Proteomes" id="UP000007635"/>
    </source>
</evidence>
<reference evidence="13" key="2">
    <citation type="submission" date="2025-08" db="UniProtKB">
        <authorList>
            <consortium name="Ensembl"/>
        </authorList>
    </citation>
    <scope>IDENTIFICATION</scope>
</reference>
<dbReference type="Pfam" id="PF00169">
    <property type="entry name" value="PH"/>
    <property type="match status" value="1"/>
</dbReference>
<name>A0AAQ4Q7J4_GASAC</name>
<dbReference type="InterPro" id="IPR004148">
    <property type="entry name" value="BAR_dom"/>
</dbReference>
<dbReference type="Gene3D" id="1.20.1270.60">
    <property type="entry name" value="Arfaptin homology (AH) domain/BAR domain"/>
    <property type="match status" value="1"/>
</dbReference>
<dbReference type="AlphaFoldDB" id="A0AAQ4Q7J4"/>
<dbReference type="Pfam" id="PF01412">
    <property type="entry name" value="ArfGap"/>
    <property type="match status" value="1"/>
</dbReference>
<comment type="domain">
    <text evidence="9">PH domain binds phospholipids including phosphatidic acid, phosphatidylinositol 3-phosphate, phosphatidylinositol 3,5-bisphosphate (PIP2) and phosphatidylinositol 3,4,5-trisphosphate (PIP3). May mediate protein binding to PIP2 or PIP3 containing membranes.</text>
</comment>